<dbReference type="Pfam" id="PF03061">
    <property type="entry name" value="4HBT"/>
    <property type="match status" value="1"/>
</dbReference>
<dbReference type="GO" id="GO:0047617">
    <property type="term" value="F:fatty acyl-CoA hydrolase activity"/>
    <property type="evidence" value="ECO:0007669"/>
    <property type="project" value="InterPro"/>
</dbReference>
<proteinExistence type="inferred from homology"/>
<dbReference type="PANTHER" id="PTHR21660:SF12">
    <property type="entry name" value="OS07G0462700 PROTEIN"/>
    <property type="match status" value="1"/>
</dbReference>
<dbReference type="EMBL" id="CM018052">
    <property type="protein sequence ID" value="KAA8516008.1"/>
    <property type="molecule type" value="Genomic_DNA"/>
</dbReference>
<dbReference type="InterPro" id="IPR006683">
    <property type="entry name" value="Thioestr_dom"/>
</dbReference>
<accession>A0A5J4ZER8</accession>
<evidence type="ECO:0000313" key="3">
    <source>
        <dbReference type="EMBL" id="KAA8516008.1"/>
    </source>
</evidence>
<evidence type="ECO:0000313" key="4">
    <source>
        <dbReference type="Proteomes" id="UP000325577"/>
    </source>
</evidence>
<dbReference type="Proteomes" id="UP000325577">
    <property type="component" value="Linkage Group LG9"/>
</dbReference>
<protein>
    <recommendedName>
        <fullName evidence="2">Thioesterase domain-containing protein</fullName>
    </recommendedName>
</protein>
<keyword evidence="4" id="KW-1185">Reference proteome</keyword>
<dbReference type="AlphaFoldDB" id="A0A5J4ZER8"/>
<gene>
    <name evidence="3" type="ORF">F0562_019187</name>
</gene>
<feature type="domain" description="Thioesterase" evidence="2">
    <location>
        <begin position="93"/>
        <end position="148"/>
    </location>
</feature>
<organism evidence="3 4">
    <name type="scientific">Nyssa sinensis</name>
    <dbReference type="NCBI Taxonomy" id="561372"/>
    <lineage>
        <taxon>Eukaryota</taxon>
        <taxon>Viridiplantae</taxon>
        <taxon>Streptophyta</taxon>
        <taxon>Embryophyta</taxon>
        <taxon>Tracheophyta</taxon>
        <taxon>Spermatophyta</taxon>
        <taxon>Magnoliopsida</taxon>
        <taxon>eudicotyledons</taxon>
        <taxon>Gunneridae</taxon>
        <taxon>Pentapetalae</taxon>
        <taxon>asterids</taxon>
        <taxon>Cornales</taxon>
        <taxon>Nyssaceae</taxon>
        <taxon>Nyssa</taxon>
    </lineage>
</organism>
<sequence>MGKEKPSTYLQAEMASSANTIPTPTICRDVSSQNVFLVNDFFDKMGTSQHIPQNCDTKDFYTDLIRGALEVNAVQRGRISCLVSVKPPLCNAYGGLHGGSVGALAEIISTACARTVVGEGKELFLGELSISYLSAAPRNAKLKCYLAITCLSQVCEDSLQFGIFGMGILALHNRGFKSAHGNK</sequence>
<name>A0A5J4ZER8_9ASTE</name>
<dbReference type="InterPro" id="IPR029069">
    <property type="entry name" value="HotDog_dom_sf"/>
</dbReference>
<dbReference type="InterPro" id="IPR039298">
    <property type="entry name" value="ACOT13"/>
</dbReference>
<dbReference type="OrthoDB" id="46529at2759"/>
<reference evidence="3 4" key="1">
    <citation type="submission" date="2019-09" db="EMBL/GenBank/DDBJ databases">
        <title>A chromosome-level genome assembly of the Chinese tupelo Nyssa sinensis.</title>
        <authorList>
            <person name="Yang X."/>
            <person name="Kang M."/>
            <person name="Yang Y."/>
            <person name="Xiong H."/>
            <person name="Wang M."/>
            <person name="Zhang Z."/>
            <person name="Wang Z."/>
            <person name="Wu H."/>
            <person name="Ma T."/>
            <person name="Liu J."/>
            <person name="Xi Z."/>
        </authorList>
    </citation>
    <scope>NUCLEOTIDE SEQUENCE [LARGE SCALE GENOMIC DNA]</scope>
    <source>
        <strain evidence="3">J267</strain>
        <tissue evidence="3">Leaf</tissue>
    </source>
</reference>
<dbReference type="PANTHER" id="PTHR21660">
    <property type="entry name" value="THIOESTERASE SUPERFAMILY MEMBER-RELATED"/>
    <property type="match status" value="1"/>
</dbReference>
<dbReference type="Gene3D" id="3.10.129.10">
    <property type="entry name" value="Hotdog Thioesterase"/>
    <property type="match status" value="1"/>
</dbReference>
<comment type="similarity">
    <text evidence="1">Belongs to the thioesterase PaaI family.</text>
</comment>
<dbReference type="CDD" id="cd03443">
    <property type="entry name" value="PaaI_thioesterase"/>
    <property type="match status" value="1"/>
</dbReference>
<evidence type="ECO:0000256" key="1">
    <source>
        <dbReference type="ARBA" id="ARBA00008324"/>
    </source>
</evidence>
<evidence type="ECO:0000259" key="2">
    <source>
        <dbReference type="Pfam" id="PF03061"/>
    </source>
</evidence>
<dbReference type="SUPFAM" id="SSF54637">
    <property type="entry name" value="Thioesterase/thiol ester dehydrase-isomerase"/>
    <property type="match status" value="1"/>
</dbReference>